<dbReference type="EMBL" id="CAKOGP040002046">
    <property type="protein sequence ID" value="CAJ1960073.1"/>
    <property type="molecule type" value="Genomic_DNA"/>
</dbReference>
<gene>
    <name evidence="2" type="ORF">CYCCA115_LOCUS18489</name>
</gene>
<evidence type="ECO:0000256" key="1">
    <source>
        <dbReference type="SAM" id="MobiDB-lite"/>
    </source>
</evidence>
<sequence>MTDYLKNLKAASSRKSPPQVVTVAVDDSSIMSGGVAKKIGLSVNSRGSLGVEDYEGMRQNVLSGVNIGGIEVGGSSSEVKAETKQKTSGGKASDRKTLFYLKDAPGASICCVSVSSSAGGQKACGEKKDPVTNLCDIASHRSLVPIDKLQFPALYCRCKKLGRGGETFYWDSMSHVKFSELPSANTAPWLTDKDTKAGWTTRIHELRTSSATGSPPPQASRTLKFEVDENTILKNSFTPVKKEKNVTGSESSYKFVSDHGADFSAETPTSSSLKDMIIPWTSEYRFAEVFQDALLEQKMMIEEVNNFTSVIDKRSVDTIIKVNALAVVCNTFKRRIGDGAEFENTAGFSTIYDGLMGIYRDLVATTGRMIDVQSAAELSDHGLEHGLATIETKVEVLNTKVQDLDADHGMLILGQQEIQEVKKSLEVSMASLCENVLPGDILEMKEDYYEDPRKTLGQQVQSLETQANSRSAGTNLLSSLSNTGSVDRRGLAIGGSANQLDAVVARLERLEMANASLREEVARLTADAAPQPELSPAPSTAMLQQLKE</sequence>
<comment type="caution">
    <text evidence="2">The sequence shown here is derived from an EMBL/GenBank/DDBJ whole genome shotgun (WGS) entry which is preliminary data.</text>
</comment>
<feature type="region of interest" description="Disordered" evidence="1">
    <location>
        <begin position="524"/>
        <end position="548"/>
    </location>
</feature>
<proteinExistence type="predicted"/>
<evidence type="ECO:0000313" key="2">
    <source>
        <dbReference type="EMBL" id="CAJ1960073.1"/>
    </source>
</evidence>
<name>A0AAD2G2E4_9STRA</name>
<feature type="compositionally biased region" description="Polar residues" evidence="1">
    <location>
        <begin position="537"/>
        <end position="548"/>
    </location>
</feature>
<evidence type="ECO:0000313" key="3">
    <source>
        <dbReference type="Proteomes" id="UP001295423"/>
    </source>
</evidence>
<protein>
    <submittedName>
        <fullName evidence="2">Uncharacterized protein</fullName>
    </submittedName>
</protein>
<keyword evidence="3" id="KW-1185">Reference proteome</keyword>
<dbReference type="AlphaFoldDB" id="A0AAD2G2E4"/>
<accession>A0AAD2G2E4</accession>
<dbReference type="Proteomes" id="UP001295423">
    <property type="component" value="Unassembled WGS sequence"/>
</dbReference>
<organism evidence="2 3">
    <name type="scientific">Cylindrotheca closterium</name>
    <dbReference type="NCBI Taxonomy" id="2856"/>
    <lineage>
        <taxon>Eukaryota</taxon>
        <taxon>Sar</taxon>
        <taxon>Stramenopiles</taxon>
        <taxon>Ochrophyta</taxon>
        <taxon>Bacillariophyta</taxon>
        <taxon>Bacillariophyceae</taxon>
        <taxon>Bacillariophycidae</taxon>
        <taxon>Bacillariales</taxon>
        <taxon>Bacillariaceae</taxon>
        <taxon>Cylindrotheca</taxon>
    </lineage>
</organism>
<reference evidence="2" key="1">
    <citation type="submission" date="2023-08" db="EMBL/GenBank/DDBJ databases">
        <authorList>
            <person name="Audoor S."/>
            <person name="Bilcke G."/>
        </authorList>
    </citation>
    <scope>NUCLEOTIDE SEQUENCE</scope>
</reference>